<evidence type="ECO:0000256" key="2">
    <source>
        <dbReference type="SAM" id="Phobius"/>
    </source>
</evidence>
<evidence type="ECO:0000313" key="4">
    <source>
        <dbReference type="Proteomes" id="UP000070058"/>
    </source>
</evidence>
<protein>
    <submittedName>
        <fullName evidence="3">Uncharacterized protein</fullName>
    </submittedName>
</protein>
<dbReference type="AlphaFoldDB" id="A0A139SRB4"/>
<comment type="caution">
    <text evidence="3">The sequence shown here is derived from an EMBL/GenBank/DDBJ whole genome shotgun (WGS) entry which is preliminary data.</text>
</comment>
<dbReference type="STRING" id="1548207.AXK11_02915"/>
<accession>A0A139SRB4</accession>
<keyword evidence="2" id="KW-1133">Transmembrane helix</keyword>
<keyword evidence="2" id="KW-0472">Membrane</keyword>
<feature type="region of interest" description="Disordered" evidence="1">
    <location>
        <begin position="1"/>
        <end position="26"/>
    </location>
</feature>
<name>A0A139SRB4_9BACT</name>
<sequence>MPANESPAAADAADSAPAAHSSAAPRATTHPIRLALRLIAAFVFVFGLVYWAGKGAHTGWSMNRVPVTQVDEITEIEFTTYEERFVPGIEWLGGAMALGVLSFGLSFFFRPKENPEV</sequence>
<feature type="transmembrane region" description="Helical" evidence="2">
    <location>
        <begin position="91"/>
        <end position="109"/>
    </location>
</feature>
<dbReference type="EMBL" id="LSZQ01000022">
    <property type="protein sequence ID" value="KXU37139.1"/>
    <property type="molecule type" value="Genomic_DNA"/>
</dbReference>
<proteinExistence type="predicted"/>
<gene>
    <name evidence="3" type="ORF">AXK11_02915</name>
</gene>
<feature type="transmembrane region" description="Helical" evidence="2">
    <location>
        <begin position="34"/>
        <end position="53"/>
    </location>
</feature>
<dbReference type="OrthoDB" id="199722at2"/>
<dbReference type="RefSeq" id="WP_068629080.1">
    <property type="nucleotide sequence ID" value="NZ_LSZQ01000022.1"/>
</dbReference>
<evidence type="ECO:0000313" key="3">
    <source>
        <dbReference type="EMBL" id="KXU37139.1"/>
    </source>
</evidence>
<reference evidence="4" key="1">
    <citation type="submission" date="2016-02" db="EMBL/GenBank/DDBJ databases">
        <authorList>
            <person name="Sanders J.G."/>
            <person name="Lin J.Y."/>
            <person name="Wertz J.T."/>
            <person name="Russell J.A."/>
            <person name="Moreau C.S."/>
            <person name="Powell S."/>
        </authorList>
    </citation>
    <scope>NUCLEOTIDE SEQUENCE [LARGE SCALE GENOMIC DNA]</scope>
    <source>
        <strain evidence="4">CAG34</strain>
    </source>
</reference>
<keyword evidence="4" id="KW-1185">Reference proteome</keyword>
<organism evidence="3 4">
    <name type="scientific">Cephaloticoccus primus</name>
    <dbReference type="NCBI Taxonomy" id="1548207"/>
    <lineage>
        <taxon>Bacteria</taxon>
        <taxon>Pseudomonadati</taxon>
        <taxon>Verrucomicrobiota</taxon>
        <taxon>Opitutia</taxon>
        <taxon>Opitutales</taxon>
        <taxon>Opitutaceae</taxon>
        <taxon>Cephaloticoccus</taxon>
    </lineage>
</organism>
<keyword evidence="2" id="KW-0812">Transmembrane</keyword>
<dbReference type="Proteomes" id="UP000070058">
    <property type="component" value="Unassembled WGS sequence"/>
</dbReference>
<evidence type="ECO:0000256" key="1">
    <source>
        <dbReference type="SAM" id="MobiDB-lite"/>
    </source>
</evidence>